<dbReference type="Pfam" id="PF20151">
    <property type="entry name" value="DUF6533"/>
    <property type="match status" value="1"/>
</dbReference>
<dbReference type="InParanoid" id="A0A0H2SAK6"/>
<dbReference type="AlphaFoldDB" id="A0A0H2SAK6"/>
<feature type="transmembrane region" description="Helical" evidence="2">
    <location>
        <begin position="189"/>
        <end position="209"/>
    </location>
</feature>
<sequence length="327" mass="37289">MGSRATLEPPHPQATSSNPLDTVRESMSDVELLMETVNISYAYFAAGALVVYDIAICLGDEINFIWTQKWTSGKIVYILTRYWGVLDSIAIMIYIFFPLSAPDSCKAVYNLVAWTAKPGVIICSMVFVFRTYAIWGRSLYVLAYLSLIQVVYIFVLVFSLIQSNEYLTFPLSPIPNIVPCMPTPGNNKLFILFCYNMIFEFNVLCLSLYKKFFHWRGGSTRIIHTLYRDGVLYFAVLFSISLANVILVVTMFASRSPYYLFLVAIQDVLHTILTSRILLNLRKAAGVGHQAHVMRIEDEELFESDRSYTRGFRNRVVKSVTTHLDSF</sequence>
<evidence type="ECO:0000259" key="3">
    <source>
        <dbReference type="Pfam" id="PF20151"/>
    </source>
</evidence>
<evidence type="ECO:0000256" key="2">
    <source>
        <dbReference type="SAM" id="Phobius"/>
    </source>
</evidence>
<dbReference type="OrthoDB" id="3350812at2759"/>
<organism evidence="4 5">
    <name type="scientific">Schizopora paradoxa</name>
    <dbReference type="NCBI Taxonomy" id="27342"/>
    <lineage>
        <taxon>Eukaryota</taxon>
        <taxon>Fungi</taxon>
        <taxon>Dikarya</taxon>
        <taxon>Basidiomycota</taxon>
        <taxon>Agaricomycotina</taxon>
        <taxon>Agaricomycetes</taxon>
        <taxon>Hymenochaetales</taxon>
        <taxon>Schizoporaceae</taxon>
        <taxon>Schizopora</taxon>
    </lineage>
</organism>
<proteinExistence type="predicted"/>
<dbReference type="Proteomes" id="UP000053477">
    <property type="component" value="Unassembled WGS sequence"/>
</dbReference>
<evidence type="ECO:0000256" key="1">
    <source>
        <dbReference type="SAM" id="MobiDB-lite"/>
    </source>
</evidence>
<keyword evidence="2" id="KW-1133">Transmembrane helix</keyword>
<dbReference type="EMBL" id="KQ085892">
    <property type="protein sequence ID" value="KLO18748.1"/>
    <property type="molecule type" value="Genomic_DNA"/>
</dbReference>
<dbReference type="InterPro" id="IPR045340">
    <property type="entry name" value="DUF6533"/>
</dbReference>
<feature type="transmembrane region" description="Helical" evidence="2">
    <location>
        <begin position="141"/>
        <end position="161"/>
    </location>
</feature>
<feature type="transmembrane region" description="Helical" evidence="2">
    <location>
        <begin position="80"/>
        <end position="101"/>
    </location>
</feature>
<feature type="transmembrane region" description="Helical" evidence="2">
    <location>
        <begin position="230"/>
        <end position="252"/>
    </location>
</feature>
<feature type="transmembrane region" description="Helical" evidence="2">
    <location>
        <begin position="258"/>
        <end position="279"/>
    </location>
</feature>
<reference evidence="4 5" key="1">
    <citation type="submission" date="2015-04" db="EMBL/GenBank/DDBJ databases">
        <title>Complete genome sequence of Schizopora paradoxa KUC8140, a cosmopolitan wood degrader in East Asia.</title>
        <authorList>
            <consortium name="DOE Joint Genome Institute"/>
            <person name="Min B."/>
            <person name="Park H."/>
            <person name="Jang Y."/>
            <person name="Kim J.-J."/>
            <person name="Kim K.H."/>
            <person name="Pangilinan J."/>
            <person name="Lipzen A."/>
            <person name="Riley R."/>
            <person name="Grigoriev I.V."/>
            <person name="Spatafora J.W."/>
            <person name="Choi I.-G."/>
        </authorList>
    </citation>
    <scope>NUCLEOTIDE SEQUENCE [LARGE SCALE GENOMIC DNA]</scope>
    <source>
        <strain evidence="4 5">KUC8140</strain>
    </source>
</reference>
<evidence type="ECO:0000313" key="4">
    <source>
        <dbReference type="EMBL" id="KLO18748.1"/>
    </source>
</evidence>
<accession>A0A0H2SAK6</accession>
<feature type="domain" description="DUF6533" evidence="3">
    <location>
        <begin position="41"/>
        <end position="86"/>
    </location>
</feature>
<keyword evidence="2" id="KW-0472">Membrane</keyword>
<keyword evidence="5" id="KW-1185">Reference proteome</keyword>
<feature type="transmembrane region" description="Helical" evidence="2">
    <location>
        <begin position="107"/>
        <end position="129"/>
    </location>
</feature>
<feature type="region of interest" description="Disordered" evidence="1">
    <location>
        <begin position="1"/>
        <end position="21"/>
    </location>
</feature>
<protein>
    <recommendedName>
        <fullName evidence="3">DUF6533 domain-containing protein</fullName>
    </recommendedName>
</protein>
<keyword evidence="2" id="KW-0812">Transmembrane</keyword>
<name>A0A0H2SAK6_9AGAM</name>
<gene>
    <name evidence="4" type="ORF">SCHPADRAFT_924988</name>
</gene>
<evidence type="ECO:0000313" key="5">
    <source>
        <dbReference type="Proteomes" id="UP000053477"/>
    </source>
</evidence>
<feature type="transmembrane region" description="Helical" evidence="2">
    <location>
        <begin position="41"/>
        <end position="59"/>
    </location>
</feature>